<dbReference type="AlphaFoldDB" id="K2QAX8"/>
<dbReference type="PIRSF" id="PIRSF036752">
    <property type="entry name" value="TSase_MJ051"/>
    <property type="match status" value="1"/>
</dbReference>
<keyword evidence="8" id="KW-1185">Reference proteome</keyword>
<gene>
    <name evidence="5 7" type="primary">thyA</name>
    <name evidence="7" type="ORF">A994_09603</name>
</gene>
<protein>
    <recommendedName>
        <fullName evidence="5">Putative thymidylate synthase</fullName>
        <shortName evidence="5">TS</shortName>
        <shortName evidence="5">TSase</shortName>
        <ecNumber evidence="5">2.1.1.-</ecNumber>
    </recommendedName>
</protein>
<feature type="active site" evidence="5">
    <location>
        <position position="132"/>
    </location>
</feature>
<keyword evidence="3 5" id="KW-0808">Transferase</keyword>
<dbReference type="UniPathway" id="UPA00575"/>
<evidence type="ECO:0000313" key="8">
    <source>
        <dbReference type="Proteomes" id="UP000007360"/>
    </source>
</evidence>
<dbReference type="InterPro" id="IPR014620">
    <property type="entry name" value="Thymidylate_synthase_arc"/>
</dbReference>
<dbReference type="InterPro" id="IPR023451">
    <property type="entry name" value="Thymidate_synth/dCMP_Mease_dom"/>
</dbReference>
<evidence type="ECO:0000256" key="5">
    <source>
        <dbReference type="HAMAP-Rule" id="MF_01686"/>
    </source>
</evidence>
<proteinExistence type="inferred from homology"/>
<dbReference type="GO" id="GO:0032259">
    <property type="term" value="P:methylation"/>
    <property type="evidence" value="ECO:0007669"/>
    <property type="project" value="UniProtKB-KW"/>
</dbReference>
<evidence type="ECO:0000313" key="7">
    <source>
        <dbReference type="EMBL" id="EKF85126.1"/>
    </source>
</evidence>
<keyword evidence="2 5" id="KW-0489">Methyltransferase</keyword>
<comment type="pathway">
    <text evidence="5">Pyrimidine metabolism; dTTP biosynthesis.</text>
</comment>
<dbReference type="EC" id="2.1.1.-" evidence="5"/>
<evidence type="ECO:0000256" key="3">
    <source>
        <dbReference type="ARBA" id="ARBA00022679"/>
    </source>
</evidence>
<dbReference type="Pfam" id="PF00303">
    <property type="entry name" value="Thymidylat_synt"/>
    <property type="match status" value="1"/>
</dbReference>
<dbReference type="HAMAP" id="MF_01686">
    <property type="entry name" value="Thymidy_synth_arch"/>
    <property type="match status" value="1"/>
</dbReference>
<dbReference type="InterPro" id="IPR045097">
    <property type="entry name" value="Thymidate_synth/dCMP_Mease"/>
</dbReference>
<dbReference type="EMBL" id="AMPO01000009">
    <property type="protein sequence ID" value="EKF85126.1"/>
    <property type="molecule type" value="Genomic_DNA"/>
</dbReference>
<comment type="subunit">
    <text evidence="5">Monomer.</text>
</comment>
<dbReference type="Proteomes" id="UP000007360">
    <property type="component" value="Unassembled WGS sequence"/>
</dbReference>
<evidence type="ECO:0000256" key="2">
    <source>
        <dbReference type="ARBA" id="ARBA00022603"/>
    </source>
</evidence>
<dbReference type="PANTHER" id="PTHR11548:SF1">
    <property type="entry name" value="THYMIDYLATE SYNTHASE 1"/>
    <property type="match status" value="1"/>
</dbReference>
<dbReference type="GO" id="GO:0006231">
    <property type="term" value="P:dTMP biosynthetic process"/>
    <property type="evidence" value="ECO:0007669"/>
    <property type="project" value="UniProtKB-UniRule"/>
</dbReference>
<dbReference type="GO" id="GO:0005829">
    <property type="term" value="C:cytosol"/>
    <property type="evidence" value="ECO:0007669"/>
    <property type="project" value="TreeGrafter"/>
</dbReference>
<feature type="domain" description="Thymidylate synthase/dCMP hydroxymethylase" evidence="6">
    <location>
        <begin position="75"/>
        <end position="201"/>
    </location>
</feature>
<dbReference type="PATRIC" id="fig|1204725.3.peg.1930"/>
<dbReference type="InterPro" id="IPR036926">
    <property type="entry name" value="Thymidate_synth/dCMP_Mease_sf"/>
</dbReference>
<comment type="function">
    <text evidence="5">May catalyze the biosynthesis of dTMP using an unknown cosubstrate.</text>
</comment>
<comment type="caution">
    <text evidence="7">The sequence shown here is derived from an EMBL/GenBank/DDBJ whole genome shotgun (WGS) entry which is preliminary data.</text>
</comment>
<dbReference type="GO" id="GO:0004799">
    <property type="term" value="F:thymidylate synthase activity"/>
    <property type="evidence" value="ECO:0007669"/>
    <property type="project" value="UniProtKB-UniRule"/>
</dbReference>
<comment type="similarity">
    <text evidence="5">Belongs to the thymidylate synthase family. Archaeal-type ThyA subfamily.</text>
</comment>
<dbReference type="NCBIfam" id="TIGR03283">
    <property type="entry name" value="thy_syn_methano"/>
    <property type="match status" value="1"/>
</dbReference>
<name>K2QAX8_METFP</name>
<dbReference type="PANTHER" id="PTHR11548">
    <property type="entry name" value="THYMIDYLATE SYNTHASE 1"/>
    <property type="match status" value="1"/>
</dbReference>
<dbReference type="SUPFAM" id="SSF55831">
    <property type="entry name" value="Thymidylate synthase/dCMP hydroxymethylase"/>
    <property type="match status" value="1"/>
</dbReference>
<keyword evidence="1 5" id="KW-0963">Cytoplasm</keyword>
<dbReference type="RefSeq" id="WP_004031327.1">
    <property type="nucleotide sequence ID" value="NZ_AMPO01000009.1"/>
</dbReference>
<dbReference type="Gene3D" id="3.30.572.10">
    <property type="entry name" value="Thymidylate synthase/dCMP hydroxymethylase domain"/>
    <property type="match status" value="1"/>
</dbReference>
<dbReference type="GO" id="GO:0006235">
    <property type="term" value="P:dTTP biosynthetic process"/>
    <property type="evidence" value="ECO:0007669"/>
    <property type="project" value="UniProtKB-UniRule"/>
</dbReference>
<dbReference type="OrthoDB" id="50118at2157"/>
<reference evidence="7 8" key="1">
    <citation type="journal article" date="2012" name="J. Bacteriol.">
        <title>Draft genome sequence of Methanobacterium formicicum DSM 3637, an archaebacterium isolated from the methane producer amoeba Pelomyxa palustris.</title>
        <authorList>
            <person name="Gutierrez G."/>
        </authorList>
    </citation>
    <scope>NUCLEOTIDE SEQUENCE [LARGE SCALE GENOMIC DNA]</scope>
    <source>
        <strain evidence="8">DSM 3637 / PP1</strain>
    </source>
</reference>
<organism evidence="7 8">
    <name type="scientific">Methanobacterium formicicum (strain DSM 3637 / PP1)</name>
    <dbReference type="NCBI Taxonomy" id="1204725"/>
    <lineage>
        <taxon>Archaea</taxon>
        <taxon>Methanobacteriati</taxon>
        <taxon>Methanobacteriota</taxon>
        <taxon>Methanomada group</taxon>
        <taxon>Methanobacteria</taxon>
        <taxon>Methanobacteriales</taxon>
        <taxon>Methanobacteriaceae</taxon>
        <taxon>Methanobacterium</taxon>
    </lineage>
</organism>
<evidence type="ECO:0000256" key="4">
    <source>
        <dbReference type="ARBA" id="ARBA00022727"/>
    </source>
</evidence>
<keyword evidence="4 5" id="KW-0545">Nucleotide biosynthesis</keyword>
<sequence>MAILIKTTTIKNGWETLVKRVMQKGSEINDERGSLTLELRNTVVTMSQPLELEIPDGYFWSGEKLEIYAEQFLSDDKQGFVYTYGNRLRKHFDGIDQIKEAINRLKNCKESRRAISVTWDPPTDTQSEEVPCMILVDFKIREGKLHTTGLWRSHDIYGAWFPNAVGLTHLSRYVAGEVGVEVGSLTIHSISAHIYQVNFEEALRV</sequence>
<evidence type="ECO:0000256" key="1">
    <source>
        <dbReference type="ARBA" id="ARBA00022490"/>
    </source>
</evidence>
<evidence type="ECO:0000259" key="6">
    <source>
        <dbReference type="Pfam" id="PF00303"/>
    </source>
</evidence>
<accession>K2QAX8</accession>
<dbReference type="CDD" id="cd00351">
    <property type="entry name" value="TS_Pyrimidine_HMase"/>
    <property type="match status" value="1"/>
</dbReference>
<comment type="subcellular location">
    <subcellularLocation>
        <location evidence="5">Cytoplasm</location>
    </subcellularLocation>
</comment>